<reference evidence="2 3" key="1">
    <citation type="submission" date="2017-04" db="EMBL/GenBank/DDBJ databases">
        <title>Draft genome sequence of Marssonina coronaria NL1: causal agent of apple blotch.</title>
        <authorList>
            <person name="Cheng Q."/>
        </authorList>
    </citation>
    <scope>NUCLEOTIDE SEQUENCE [LARGE SCALE GENOMIC DNA]</scope>
    <source>
        <strain evidence="2 3">NL1</strain>
    </source>
</reference>
<feature type="region of interest" description="Disordered" evidence="1">
    <location>
        <begin position="82"/>
        <end position="101"/>
    </location>
</feature>
<dbReference type="InParanoid" id="A0A218ZB12"/>
<dbReference type="STRING" id="503106.A0A218ZB12"/>
<keyword evidence="3" id="KW-1185">Reference proteome</keyword>
<gene>
    <name evidence="2" type="ORF">B2J93_7950</name>
</gene>
<comment type="caution">
    <text evidence="2">The sequence shown here is derived from an EMBL/GenBank/DDBJ whole genome shotgun (WGS) entry which is preliminary data.</text>
</comment>
<evidence type="ECO:0000256" key="1">
    <source>
        <dbReference type="SAM" id="MobiDB-lite"/>
    </source>
</evidence>
<dbReference type="OrthoDB" id="5376010at2759"/>
<evidence type="ECO:0000313" key="3">
    <source>
        <dbReference type="Proteomes" id="UP000242519"/>
    </source>
</evidence>
<feature type="region of interest" description="Disordered" evidence="1">
    <location>
        <begin position="124"/>
        <end position="145"/>
    </location>
</feature>
<evidence type="ECO:0000313" key="2">
    <source>
        <dbReference type="EMBL" id="OWP05208.1"/>
    </source>
</evidence>
<sequence length="667" mass="71551">MLRLQHGGSNYKELSNEGGGLLGGHPLDIKESTTKPRNPTDPVLASSPVSMVLTRTQDGTIDTKTYSPLALGFNSISLPGPLSSATAPRNGPGSPRASRGARQIPLSVHEQKLLNAAASHSNAAISIGPAPPRISRARAGTPPAPGPLTPAPEEEVDLLGGNPFFPSIVIGAKEAAGLSKIGRADKEVEMWEAVLAQHEQGMPSLVPVVRGKLEEAKQKRAGLDEADGANGRVGDVDPAASDIQARIVVLEGALATSQFGPEAENIKCAIAGYQSGEIGHSDHLTVIYAAHVVDTVATYGEFVRRRTEMLDRYSQVHGPGWMWYEPPLKVHPEARPRLQPSVALQREDDWTALGGWYVTQGFWKRAGYVARMQQTQFHGPSLAASNFQPHPSDPALRDCQGEGPRLCFRSMLDSGATYPTLHSEDLASLDIDARLYSAQSVTTLQTAAGDVSTRVFELFVCVLDDDGRQLVDADDPVYPLSHQYLGGLCPVAECSVPLAWDSHGMEISSRLSGILPFAACYVSSTPSRNTLYLGEDRNDVLGSHRMPGQKKWSIEMAPIAPGLSPDRYDNPAVRFSHRGGLIVDEDDATRTHVSKITFVVGRGCEDHVVVSDPRAAQWALRSQQILSAPRTAAQERARGVDDLLEHIADRAATAGPVRGGESGTGMF</sequence>
<feature type="region of interest" description="Disordered" evidence="1">
    <location>
        <begin position="1"/>
        <end position="50"/>
    </location>
</feature>
<dbReference type="AlphaFoldDB" id="A0A218ZB12"/>
<proteinExistence type="predicted"/>
<accession>A0A218ZB12</accession>
<dbReference type="EMBL" id="MZNU01000076">
    <property type="protein sequence ID" value="OWP05208.1"/>
    <property type="molecule type" value="Genomic_DNA"/>
</dbReference>
<protein>
    <submittedName>
        <fullName evidence="2">Uncharacterized protein</fullName>
    </submittedName>
</protein>
<name>A0A218ZB12_9HELO</name>
<dbReference type="Proteomes" id="UP000242519">
    <property type="component" value="Unassembled WGS sequence"/>
</dbReference>
<organism evidence="2 3">
    <name type="scientific">Diplocarpon coronariae</name>
    <dbReference type="NCBI Taxonomy" id="2795749"/>
    <lineage>
        <taxon>Eukaryota</taxon>
        <taxon>Fungi</taxon>
        <taxon>Dikarya</taxon>
        <taxon>Ascomycota</taxon>
        <taxon>Pezizomycotina</taxon>
        <taxon>Leotiomycetes</taxon>
        <taxon>Helotiales</taxon>
        <taxon>Drepanopezizaceae</taxon>
        <taxon>Diplocarpon</taxon>
    </lineage>
</organism>